<keyword evidence="16" id="KW-1185">Reference proteome</keyword>
<dbReference type="PANTHER" id="PTHR11349">
    <property type="entry name" value="NUCLEOSIDE DIPHOSPHATE KINASE"/>
    <property type="match status" value="1"/>
</dbReference>
<keyword evidence="9" id="KW-0067">ATP-binding</keyword>
<dbReference type="RefSeq" id="WP_131282039.1">
    <property type="nucleotide sequence ID" value="NZ_JBHSLR010000005.1"/>
</dbReference>
<dbReference type="PRINTS" id="PR01243">
    <property type="entry name" value="NUCDPKINASE"/>
</dbReference>
<feature type="binding site" evidence="12">
    <location>
        <position position="86"/>
    </location>
    <ligand>
        <name>ATP</name>
        <dbReference type="ChEBI" id="CHEBI:30616"/>
    </ligand>
</feature>
<comment type="cofactor">
    <cofactor evidence="1">
        <name>Mg(2+)</name>
        <dbReference type="ChEBI" id="CHEBI:18420"/>
    </cofactor>
</comment>
<dbReference type="NCBIfam" id="NF001908">
    <property type="entry name" value="PRK00668.1"/>
    <property type="match status" value="1"/>
</dbReference>
<evidence type="ECO:0000259" key="14">
    <source>
        <dbReference type="SMART" id="SM00562"/>
    </source>
</evidence>
<reference evidence="15 16" key="1">
    <citation type="submission" date="2019-02" db="EMBL/GenBank/DDBJ databases">
        <title>Arcanobacterium bovis sp. nov., isolated from the milk of a cow with mastitis.</title>
        <authorList>
            <person name="Sammra O."/>
            <person name="Foster G."/>
            <person name="Hassan A."/>
            <person name="Alssahen M."/>
            <person name="Laemmler C."/>
            <person name="Borowiak M."/>
            <person name="Malorny B."/>
            <person name="Abdulmawjood A."/>
        </authorList>
    </citation>
    <scope>NUCLEOTIDE SEQUENCE [LARGE SCALE GENOMIC DNA]</scope>
    <source>
        <strain evidence="15 16">C605018/01/1</strain>
    </source>
</reference>
<evidence type="ECO:0000256" key="4">
    <source>
        <dbReference type="ARBA" id="ARBA00017632"/>
    </source>
</evidence>
<dbReference type="GO" id="GO:0004550">
    <property type="term" value="F:nucleoside diphosphate kinase activity"/>
    <property type="evidence" value="ECO:0007669"/>
    <property type="project" value="UniProtKB-EC"/>
</dbReference>
<keyword evidence="6" id="KW-0479">Metal-binding</keyword>
<feature type="binding site" evidence="12">
    <location>
        <position position="10"/>
    </location>
    <ligand>
        <name>ATP</name>
        <dbReference type="ChEBI" id="CHEBI:30616"/>
    </ligand>
</feature>
<evidence type="ECO:0000256" key="8">
    <source>
        <dbReference type="ARBA" id="ARBA00022777"/>
    </source>
</evidence>
<dbReference type="AlphaFoldDB" id="A0A4Q9UZ81"/>
<comment type="caution">
    <text evidence="15">The sequence shown here is derived from an EMBL/GenBank/DDBJ whole genome shotgun (WGS) entry which is preliminary data.</text>
</comment>
<feature type="domain" description="Nucleoside diphosphate kinase-like" evidence="14">
    <location>
        <begin position="2"/>
        <end position="136"/>
    </location>
</feature>
<accession>A0A4Q9UZ81</accession>
<evidence type="ECO:0000256" key="7">
    <source>
        <dbReference type="ARBA" id="ARBA00022741"/>
    </source>
</evidence>
<dbReference type="CDD" id="cd04413">
    <property type="entry name" value="NDPk_I"/>
    <property type="match status" value="1"/>
</dbReference>
<dbReference type="PROSITE" id="PS51374">
    <property type="entry name" value="NDPK_LIKE"/>
    <property type="match status" value="1"/>
</dbReference>
<feature type="binding site" evidence="12">
    <location>
        <position position="103"/>
    </location>
    <ligand>
        <name>ATP</name>
        <dbReference type="ChEBI" id="CHEBI:30616"/>
    </ligand>
</feature>
<dbReference type="EC" id="2.7.4.6" evidence="3"/>
<keyword evidence="11" id="KW-0546">Nucleotide metabolism</keyword>
<dbReference type="SMART" id="SM00562">
    <property type="entry name" value="NDK"/>
    <property type="match status" value="1"/>
</dbReference>
<evidence type="ECO:0000256" key="2">
    <source>
        <dbReference type="ARBA" id="ARBA00008142"/>
    </source>
</evidence>
<dbReference type="InterPro" id="IPR036850">
    <property type="entry name" value="NDK-like_dom_sf"/>
</dbReference>
<dbReference type="GO" id="GO:0006183">
    <property type="term" value="P:GTP biosynthetic process"/>
    <property type="evidence" value="ECO:0007669"/>
    <property type="project" value="InterPro"/>
</dbReference>
<evidence type="ECO:0000256" key="1">
    <source>
        <dbReference type="ARBA" id="ARBA00001946"/>
    </source>
</evidence>
<feature type="binding site" evidence="12">
    <location>
        <position position="92"/>
    </location>
    <ligand>
        <name>ATP</name>
        <dbReference type="ChEBI" id="CHEBI:30616"/>
    </ligand>
</feature>
<dbReference type="GO" id="GO:0046872">
    <property type="term" value="F:metal ion binding"/>
    <property type="evidence" value="ECO:0007669"/>
    <property type="project" value="UniProtKB-KW"/>
</dbReference>
<evidence type="ECO:0000256" key="11">
    <source>
        <dbReference type="ARBA" id="ARBA00023080"/>
    </source>
</evidence>
<dbReference type="Gene3D" id="3.30.70.141">
    <property type="entry name" value="Nucleoside diphosphate kinase-like domain"/>
    <property type="match status" value="1"/>
</dbReference>
<dbReference type="EMBL" id="SJDT01000006">
    <property type="protein sequence ID" value="TBW20971.1"/>
    <property type="molecule type" value="Genomic_DNA"/>
</dbReference>
<feature type="binding site" evidence="12">
    <location>
        <position position="58"/>
    </location>
    <ligand>
        <name>ATP</name>
        <dbReference type="ChEBI" id="CHEBI:30616"/>
    </ligand>
</feature>
<evidence type="ECO:0000256" key="10">
    <source>
        <dbReference type="ARBA" id="ARBA00022842"/>
    </source>
</evidence>
<evidence type="ECO:0000313" key="16">
    <source>
        <dbReference type="Proteomes" id="UP000293036"/>
    </source>
</evidence>
<evidence type="ECO:0000256" key="3">
    <source>
        <dbReference type="ARBA" id="ARBA00012966"/>
    </source>
</evidence>
<dbReference type="GO" id="GO:0005524">
    <property type="term" value="F:ATP binding"/>
    <property type="evidence" value="ECO:0007669"/>
    <property type="project" value="UniProtKB-KW"/>
</dbReference>
<dbReference type="InterPro" id="IPR034907">
    <property type="entry name" value="NDK-like_dom"/>
</dbReference>
<keyword evidence="8 15" id="KW-0418">Kinase</keyword>
<comment type="similarity">
    <text evidence="2 12 13">Belongs to the NDK family.</text>
</comment>
<sequence>MTEQTLILIKPDGVQRGLIGEILHRIEAKGYEIKAMKMLDASEELLAQHYHEHVDKPFYPSVVEYMTSAPLVAAIVEGDRVVEGVRSLAGATDPTKAAPGTIRGDLGRSWPGDSIFNLIHSSDGVESAQYEISVWF</sequence>
<keyword evidence="7" id="KW-0547">Nucleotide-binding</keyword>
<name>A0A4Q9UZ81_9ACTO</name>
<protein>
    <recommendedName>
        <fullName evidence="4">Nucleoside diphosphate kinase</fullName>
        <ecNumber evidence="3">2.7.4.6</ecNumber>
    </recommendedName>
</protein>
<dbReference type="GO" id="GO:0006241">
    <property type="term" value="P:CTP biosynthetic process"/>
    <property type="evidence" value="ECO:0007669"/>
    <property type="project" value="InterPro"/>
</dbReference>
<evidence type="ECO:0000313" key="15">
    <source>
        <dbReference type="EMBL" id="TBW20971.1"/>
    </source>
</evidence>
<evidence type="ECO:0000256" key="6">
    <source>
        <dbReference type="ARBA" id="ARBA00022723"/>
    </source>
</evidence>
<feature type="binding site" evidence="12">
    <location>
        <position position="117"/>
    </location>
    <ligand>
        <name>ATP</name>
        <dbReference type="ChEBI" id="CHEBI:30616"/>
    </ligand>
</feature>
<evidence type="ECO:0000256" key="13">
    <source>
        <dbReference type="RuleBase" id="RU004011"/>
    </source>
</evidence>
<proteinExistence type="inferred from homology"/>
<feature type="active site" description="Pros-phosphohistidine intermediate" evidence="12">
    <location>
        <position position="120"/>
    </location>
</feature>
<dbReference type="GO" id="GO:0006228">
    <property type="term" value="P:UTP biosynthetic process"/>
    <property type="evidence" value="ECO:0007669"/>
    <property type="project" value="InterPro"/>
</dbReference>
<dbReference type="OrthoDB" id="9801161at2"/>
<dbReference type="Pfam" id="PF00334">
    <property type="entry name" value="NDK"/>
    <property type="match status" value="1"/>
</dbReference>
<dbReference type="FunFam" id="3.30.70.141:FF:000003">
    <property type="entry name" value="Nucleoside diphosphate kinase"/>
    <property type="match status" value="1"/>
</dbReference>
<dbReference type="InterPro" id="IPR001564">
    <property type="entry name" value="Nucleoside_diP_kinase"/>
</dbReference>
<keyword evidence="10" id="KW-0460">Magnesium</keyword>
<dbReference type="SUPFAM" id="SSF54919">
    <property type="entry name" value="Nucleoside diphosphate kinase, NDK"/>
    <property type="match status" value="1"/>
</dbReference>
<evidence type="ECO:0000256" key="12">
    <source>
        <dbReference type="PROSITE-ProRule" id="PRU00706"/>
    </source>
</evidence>
<dbReference type="Proteomes" id="UP000293036">
    <property type="component" value="Unassembled WGS sequence"/>
</dbReference>
<evidence type="ECO:0000256" key="9">
    <source>
        <dbReference type="ARBA" id="ARBA00022840"/>
    </source>
</evidence>
<gene>
    <name evidence="15" type="ORF">EZJ44_07750</name>
</gene>
<evidence type="ECO:0000256" key="5">
    <source>
        <dbReference type="ARBA" id="ARBA00022679"/>
    </source>
</evidence>
<organism evidence="15 16">
    <name type="scientific">Arcanobacterium bovis</name>
    <dbReference type="NCBI Taxonomy" id="2529275"/>
    <lineage>
        <taxon>Bacteria</taxon>
        <taxon>Bacillati</taxon>
        <taxon>Actinomycetota</taxon>
        <taxon>Actinomycetes</taxon>
        <taxon>Actinomycetales</taxon>
        <taxon>Actinomycetaceae</taxon>
        <taxon>Arcanobacterium</taxon>
    </lineage>
</organism>
<keyword evidence="5 15" id="KW-0808">Transferase</keyword>